<dbReference type="InterPro" id="IPR029332">
    <property type="entry name" value="PEHE_dom"/>
</dbReference>
<comment type="caution">
    <text evidence="3">The sequence shown here is derived from an EMBL/GenBank/DDBJ whole genome shotgun (WGS) entry which is preliminary data.</text>
</comment>
<protein>
    <recommendedName>
        <fullName evidence="2">PEHE domain-containing protein</fullName>
    </recommendedName>
</protein>
<feature type="region of interest" description="Disordered" evidence="1">
    <location>
        <begin position="215"/>
        <end position="234"/>
    </location>
</feature>
<dbReference type="AlphaFoldDB" id="A0A8H5LSQ1"/>
<feature type="region of interest" description="Disordered" evidence="1">
    <location>
        <begin position="1"/>
        <end position="43"/>
    </location>
</feature>
<reference evidence="3 4" key="1">
    <citation type="journal article" date="2020" name="ISME J.">
        <title>Uncovering the hidden diversity of litter-decomposition mechanisms in mushroom-forming fungi.</title>
        <authorList>
            <person name="Floudas D."/>
            <person name="Bentzer J."/>
            <person name="Ahren D."/>
            <person name="Johansson T."/>
            <person name="Persson P."/>
            <person name="Tunlid A."/>
        </authorList>
    </citation>
    <scope>NUCLEOTIDE SEQUENCE [LARGE SCALE GENOMIC DNA]</scope>
    <source>
        <strain evidence="3 4">CBS 291.85</strain>
    </source>
</reference>
<sequence length="660" mass="72454">MDISSSTSAIVEPIPSIPQIQPPARRVLPSRSRRAGPGAGVGNCDADQMILDAHKRKIEDVPVIPENTRFFLSTSAALAPPEASSSRIAINSRSDDRYFDRPDVIKAFRQQTNIETPEFIELKDTQEGLGRFRARDSDEGTLDTSDAAYERRHRKYETMEKRQRLRELEKLKHEQYKLKERIEQLRAMDPTAFLTLSASSFTPAPGHVPVAEDDPNASIPGGHANGTAAVHEGERRRKEMLEVATMLENRYRILLPPERHARKAVPGGSNPMQPSTLLLVPEGLEVPSSSRATSARPRKRPNVDDGESEVDEDEAMEQKPLKIRLNLSKTRKVPPAADPTEEPPPLDSDLPLTDSPMSSPAIAVLESAEGQAGSSKVTGNGRGRGRPRTDGQPPKKRAKVLQESQPDIPTDTASAGVAKEQSVPPIETLGESISAPVQRRPSKPTQPRNPPKKNQSCMLVIVAKRGASANARGGIRHNTAFGFKVSPDVDLELNYEPPLWLLMDDEFQKRAAKYYPNHGVLDPHFTVDPLLIDEARRASTEPGADGAAMTDFADDQKEATPVAQDALIKDASPITPETSTPNTDALPDPPEVLSSNNKDAPPWVPTKEVPPEPSRDHHMEDESLTPPTGEDDENEDGMRDSGVESEDELIFNRSRDSKSR</sequence>
<feature type="domain" description="PEHE" evidence="2">
    <location>
        <begin position="114"/>
        <end position="253"/>
    </location>
</feature>
<feature type="compositionally biased region" description="Basic and acidic residues" evidence="1">
    <location>
        <begin position="609"/>
        <end position="621"/>
    </location>
</feature>
<organism evidence="3 4">
    <name type="scientific">Tetrapyrgos nigripes</name>
    <dbReference type="NCBI Taxonomy" id="182062"/>
    <lineage>
        <taxon>Eukaryota</taxon>
        <taxon>Fungi</taxon>
        <taxon>Dikarya</taxon>
        <taxon>Basidiomycota</taxon>
        <taxon>Agaricomycotina</taxon>
        <taxon>Agaricomycetes</taxon>
        <taxon>Agaricomycetidae</taxon>
        <taxon>Agaricales</taxon>
        <taxon>Marasmiineae</taxon>
        <taxon>Marasmiaceae</taxon>
        <taxon>Tetrapyrgos</taxon>
    </lineage>
</organism>
<dbReference type="OrthoDB" id="2555515at2759"/>
<evidence type="ECO:0000313" key="4">
    <source>
        <dbReference type="Proteomes" id="UP000559256"/>
    </source>
</evidence>
<feature type="compositionally biased region" description="Low complexity" evidence="1">
    <location>
        <begin position="347"/>
        <end position="360"/>
    </location>
</feature>
<feature type="compositionally biased region" description="Acidic residues" evidence="1">
    <location>
        <begin position="304"/>
        <end position="315"/>
    </location>
</feature>
<feature type="region of interest" description="Disordered" evidence="1">
    <location>
        <begin position="567"/>
        <end position="660"/>
    </location>
</feature>
<proteinExistence type="predicted"/>
<evidence type="ECO:0000259" key="2">
    <source>
        <dbReference type="SMART" id="SM01300"/>
    </source>
</evidence>
<dbReference type="GO" id="GO:0000123">
    <property type="term" value="C:histone acetyltransferase complex"/>
    <property type="evidence" value="ECO:0007669"/>
    <property type="project" value="UniProtKB-ARBA"/>
</dbReference>
<feature type="region of interest" description="Disordered" evidence="1">
    <location>
        <begin position="286"/>
        <end position="455"/>
    </location>
</feature>
<dbReference type="Proteomes" id="UP000559256">
    <property type="component" value="Unassembled WGS sequence"/>
</dbReference>
<dbReference type="EMBL" id="JAACJM010000015">
    <property type="protein sequence ID" value="KAF5368615.1"/>
    <property type="molecule type" value="Genomic_DNA"/>
</dbReference>
<accession>A0A8H5LSQ1</accession>
<dbReference type="Gene3D" id="6.10.250.3170">
    <property type="match status" value="1"/>
</dbReference>
<keyword evidence="4" id="KW-1185">Reference proteome</keyword>
<evidence type="ECO:0000313" key="3">
    <source>
        <dbReference type="EMBL" id="KAF5368615.1"/>
    </source>
</evidence>
<feature type="compositionally biased region" description="Polar residues" evidence="1">
    <location>
        <begin position="402"/>
        <end position="413"/>
    </location>
</feature>
<gene>
    <name evidence="3" type="ORF">D9758_002209</name>
</gene>
<feature type="compositionally biased region" description="Low complexity" evidence="1">
    <location>
        <begin position="13"/>
        <end position="23"/>
    </location>
</feature>
<dbReference type="SMART" id="SM01300">
    <property type="entry name" value="PEHE"/>
    <property type="match status" value="1"/>
</dbReference>
<name>A0A8H5LSQ1_9AGAR</name>
<evidence type="ECO:0000256" key="1">
    <source>
        <dbReference type="SAM" id="MobiDB-lite"/>
    </source>
</evidence>